<dbReference type="Gene3D" id="3.30.40.10">
    <property type="entry name" value="Zinc/RING finger domain, C3HC4 (zinc finger)"/>
    <property type="match status" value="1"/>
</dbReference>
<proteinExistence type="predicted"/>
<feature type="compositionally biased region" description="Polar residues" evidence="4">
    <location>
        <begin position="21"/>
        <end position="31"/>
    </location>
</feature>
<dbReference type="EMBL" id="KZ305035">
    <property type="protein sequence ID" value="PIA43781.1"/>
    <property type="molecule type" value="Genomic_DNA"/>
</dbReference>
<keyword evidence="3" id="KW-0862">Zinc</keyword>
<name>A0A2G5DJT2_AQUCA</name>
<dbReference type="FunCoup" id="A0A2G5DJT2">
    <property type="interactions" value="1209"/>
</dbReference>
<evidence type="ECO:0000259" key="6">
    <source>
        <dbReference type="PROSITE" id="PS51292"/>
    </source>
</evidence>
<dbReference type="GO" id="GO:0008270">
    <property type="term" value="F:zinc ion binding"/>
    <property type="evidence" value="ECO:0007669"/>
    <property type="project" value="UniProtKB-KW"/>
</dbReference>
<keyword evidence="2" id="KW-0863">Zinc-finger</keyword>
<organism evidence="7 8">
    <name type="scientific">Aquilegia coerulea</name>
    <name type="common">Rocky mountain columbine</name>
    <dbReference type="NCBI Taxonomy" id="218851"/>
    <lineage>
        <taxon>Eukaryota</taxon>
        <taxon>Viridiplantae</taxon>
        <taxon>Streptophyta</taxon>
        <taxon>Embryophyta</taxon>
        <taxon>Tracheophyta</taxon>
        <taxon>Spermatophyta</taxon>
        <taxon>Magnoliopsida</taxon>
        <taxon>Ranunculales</taxon>
        <taxon>Ranunculaceae</taxon>
        <taxon>Thalictroideae</taxon>
        <taxon>Aquilegia</taxon>
    </lineage>
</organism>
<evidence type="ECO:0000256" key="2">
    <source>
        <dbReference type="ARBA" id="ARBA00022771"/>
    </source>
</evidence>
<dbReference type="Pfam" id="PF12906">
    <property type="entry name" value="RINGv"/>
    <property type="match status" value="1"/>
</dbReference>
<evidence type="ECO:0000256" key="1">
    <source>
        <dbReference type="ARBA" id="ARBA00022723"/>
    </source>
</evidence>
<keyword evidence="5" id="KW-0472">Membrane</keyword>
<dbReference type="InterPro" id="IPR011016">
    <property type="entry name" value="Znf_RING-CH"/>
</dbReference>
<dbReference type="SUPFAM" id="SSF57850">
    <property type="entry name" value="RING/U-box"/>
    <property type="match status" value="1"/>
</dbReference>
<feature type="region of interest" description="Disordered" evidence="4">
    <location>
        <begin position="1"/>
        <end position="31"/>
    </location>
</feature>
<feature type="domain" description="RING-CH-type" evidence="6">
    <location>
        <begin position="63"/>
        <end position="125"/>
    </location>
</feature>
<sequence length="258" mass="29687">MQLVPNDCRTGDISETEPILPQSNTLDRSTDYSSSCEIRPLGETFFVNDQVEQRLDVDEHSNLVNASQPLCRICLDIEGGDLIAPCDCRGTQKYVHRSCLDHWRSTKEGFAFAHCTECRAVFILRANVPPDRWRLRLKFQLLVVRDHAFIFVSVQLIVAILGMLVYKYYGEELREMFGYEEHPYGFYTMAVLAIILVGLLYGFFIAIICGQRINERHYHVLAKQELTKEYVVESREDNKPPPELDPSCVTELKNLGLY</sequence>
<gene>
    <name evidence="7" type="ORF">AQUCO_01800082v1</name>
</gene>
<evidence type="ECO:0000313" key="7">
    <source>
        <dbReference type="EMBL" id="PIA43781.1"/>
    </source>
</evidence>
<dbReference type="PROSITE" id="PS51292">
    <property type="entry name" value="ZF_RING_CH"/>
    <property type="match status" value="1"/>
</dbReference>
<reference evidence="7 8" key="1">
    <citation type="submission" date="2017-09" db="EMBL/GenBank/DDBJ databases">
        <title>WGS assembly of Aquilegia coerulea Goldsmith.</title>
        <authorList>
            <person name="Hodges S."/>
            <person name="Kramer E."/>
            <person name="Nordborg M."/>
            <person name="Tomkins J."/>
            <person name="Borevitz J."/>
            <person name="Derieg N."/>
            <person name="Yan J."/>
            <person name="Mihaltcheva S."/>
            <person name="Hayes R.D."/>
            <person name="Rokhsar D."/>
        </authorList>
    </citation>
    <scope>NUCLEOTIDE SEQUENCE [LARGE SCALE GENOMIC DNA]</scope>
    <source>
        <strain evidence="8">cv. Goldsmith</strain>
    </source>
</reference>
<feature type="transmembrane region" description="Helical" evidence="5">
    <location>
        <begin position="186"/>
        <end position="209"/>
    </location>
</feature>
<evidence type="ECO:0000256" key="5">
    <source>
        <dbReference type="SAM" id="Phobius"/>
    </source>
</evidence>
<dbReference type="STRING" id="218851.A0A2G5DJT2"/>
<evidence type="ECO:0000256" key="3">
    <source>
        <dbReference type="ARBA" id="ARBA00022833"/>
    </source>
</evidence>
<keyword evidence="8" id="KW-1185">Reference proteome</keyword>
<dbReference type="Proteomes" id="UP000230069">
    <property type="component" value="Unassembled WGS sequence"/>
</dbReference>
<dbReference type="OrthoDB" id="264354at2759"/>
<dbReference type="CDD" id="cd16495">
    <property type="entry name" value="RING_CH-C4HC3_MARCH"/>
    <property type="match status" value="1"/>
</dbReference>
<dbReference type="InterPro" id="IPR013083">
    <property type="entry name" value="Znf_RING/FYVE/PHD"/>
</dbReference>
<dbReference type="PANTHER" id="PTHR46347">
    <property type="entry name" value="RING/FYVE/PHD ZINC FINGER SUPERFAMILY PROTEIN"/>
    <property type="match status" value="1"/>
</dbReference>
<accession>A0A2G5DJT2</accession>
<evidence type="ECO:0000313" key="8">
    <source>
        <dbReference type="Proteomes" id="UP000230069"/>
    </source>
</evidence>
<keyword evidence="1" id="KW-0479">Metal-binding</keyword>
<dbReference type="AlphaFoldDB" id="A0A2G5DJT2"/>
<dbReference type="SMART" id="SM00744">
    <property type="entry name" value="RINGv"/>
    <property type="match status" value="1"/>
</dbReference>
<evidence type="ECO:0000256" key="4">
    <source>
        <dbReference type="SAM" id="MobiDB-lite"/>
    </source>
</evidence>
<keyword evidence="5" id="KW-1133">Transmembrane helix</keyword>
<dbReference type="PANTHER" id="PTHR46347:SF2">
    <property type="entry name" value="OS02G0132300 PROTEIN"/>
    <property type="match status" value="1"/>
</dbReference>
<protein>
    <recommendedName>
        <fullName evidence="6">RING-CH-type domain-containing protein</fullName>
    </recommendedName>
</protein>
<dbReference type="EMBL" id="KZ305035">
    <property type="protein sequence ID" value="PIA43782.1"/>
    <property type="molecule type" value="Genomic_DNA"/>
</dbReference>
<keyword evidence="5" id="KW-0812">Transmembrane</keyword>
<feature type="transmembrane region" description="Helical" evidence="5">
    <location>
        <begin position="142"/>
        <end position="166"/>
    </location>
</feature>